<protein>
    <submittedName>
        <fullName evidence="2">Transcriptional regulator</fullName>
    </submittedName>
</protein>
<dbReference type="Proteomes" id="UP000262882">
    <property type="component" value="Unassembled WGS sequence"/>
</dbReference>
<evidence type="ECO:0000259" key="1">
    <source>
        <dbReference type="SMART" id="SM00530"/>
    </source>
</evidence>
<dbReference type="InterPro" id="IPR041413">
    <property type="entry name" value="MLTR_LBD"/>
</dbReference>
<evidence type="ECO:0000313" key="2">
    <source>
        <dbReference type="EMBL" id="RFS81218.1"/>
    </source>
</evidence>
<gene>
    <name evidence="2" type="ORF">D0T12_33130</name>
</gene>
<reference evidence="2 3" key="1">
    <citation type="submission" date="2018-08" db="EMBL/GenBank/DDBJ databases">
        <title>Actinomadura spongicola sp. nov., isolated from marine sponge Leucetta chagosensis.</title>
        <authorList>
            <person name="Li L."/>
            <person name="Lin H.W."/>
        </authorList>
    </citation>
    <scope>NUCLEOTIDE SEQUENCE [LARGE SCALE GENOMIC DNA]</scope>
    <source>
        <strain evidence="2 3">LHW52907</strain>
    </source>
</reference>
<dbReference type="OrthoDB" id="4336585at2"/>
<dbReference type="PANTHER" id="PTHR35010:SF3">
    <property type="entry name" value="BLL4873 PROTEIN"/>
    <property type="match status" value="1"/>
</dbReference>
<evidence type="ECO:0000313" key="3">
    <source>
        <dbReference type="Proteomes" id="UP000262882"/>
    </source>
</evidence>
<dbReference type="SUPFAM" id="SSF47413">
    <property type="entry name" value="lambda repressor-like DNA-binding domains"/>
    <property type="match status" value="1"/>
</dbReference>
<dbReference type="Pfam" id="PF13560">
    <property type="entry name" value="HTH_31"/>
    <property type="match status" value="1"/>
</dbReference>
<name>A0A372G747_9ACTN</name>
<organism evidence="2 3">
    <name type="scientific">Actinomadura spongiicola</name>
    <dbReference type="NCBI Taxonomy" id="2303421"/>
    <lineage>
        <taxon>Bacteria</taxon>
        <taxon>Bacillati</taxon>
        <taxon>Actinomycetota</taxon>
        <taxon>Actinomycetes</taxon>
        <taxon>Streptosporangiales</taxon>
        <taxon>Thermomonosporaceae</taxon>
        <taxon>Actinomadura</taxon>
    </lineage>
</organism>
<feature type="domain" description="HTH cro/C1-type" evidence="1">
    <location>
        <begin position="16"/>
        <end position="88"/>
    </location>
</feature>
<comment type="caution">
    <text evidence="2">The sequence shown here is derived from an EMBL/GenBank/DDBJ whole genome shotgun (WGS) entry which is preliminary data.</text>
</comment>
<proteinExistence type="predicted"/>
<dbReference type="PANTHER" id="PTHR35010">
    <property type="entry name" value="BLL4672 PROTEIN-RELATED"/>
    <property type="match status" value="1"/>
</dbReference>
<dbReference type="Gene3D" id="1.10.260.40">
    <property type="entry name" value="lambda repressor-like DNA-binding domains"/>
    <property type="match status" value="1"/>
</dbReference>
<sequence>MASPTSGRRHEELRDFLRTRRARLTPADVGMPDGGRRRTPGLRREEVAVLAGVGVSWYTWLEQGRDIKVSGDVLDAIARALRLDEAERVHLYLLAGLNPPPAEAEPVAQVTPELQRVLDAWSPRPAYIRDRYWNLIAYNDTAREVFGYVDTDHNCLVIFFTSVRYRDLHPQWSAVARDIVGRFRAEAARYPDDPEFARIADDLMAVSPEFAELWQRHEVSAGTQAVKAIRHPEMGDLIFDSTVLPIQDRPGQGLVLYNPRPGTGTLERLELLAARPGLAAAG</sequence>
<dbReference type="InterPro" id="IPR010982">
    <property type="entry name" value="Lambda_DNA-bd_dom_sf"/>
</dbReference>
<keyword evidence="3" id="KW-1185">Reference proteome</keyword>
<dbReference type="AlphaFoldDB" id="A0A372G747"/>
<dbReference type="CDD" id="cd00093">
    <property type="entry name" value="HTH_XRE"/>
    <property type="match status" value="1"/>
</dbReference>
<dbReference type="Pfam" id="PF17765">
    <property type="entry name" value="MLTR_LBD"/>
    <property type="match status" value="1"/>
</dbReference>
<dbReference type="SMART" id="SM00530">
    <property type="entry name" value="HTH_XRE"/>
    <property type="match status" value="1"/>
</dbReference>
<dbReference type="Gene3D" id="3.30.450.180">
    <property type="match status" value="1"/>
</dbReference>
<dbReference type="GO" id="GO:0003677">
    <property type="term" value="F:DNA binding"/>
    <property type="evidence" value="ECO:0007669"/>
    <property type="project" value="InterPro"/>
</dbReference>
<dbReference type="RefSeq" id="WP_117404812.1">
    <property type="nucleotide sequence ID" value="NZ_QVNQ01000015.1"/>
</dbReference>
<dbReference type="InterPro" id="IPR001387">
    <property type="entry name" value="Cro/C1-type_HTH"/>
</dbReference>
<dbReference type="EMBL" id="QVNQ01000015">
    <property type="protein sequence ID" value="RFS81218.1"/>
    <property type="molecule type" value="Genomic_DNA"/>
</dbReference>
<accession>A0A372G747</accession>